<evidence type="ECO:0000313" key="3">
    <source>
        <dbReference type="EMBL" id="CAF4554245.1"/>
    </source>
</evidence>
<dbReference type="AlphaFoldDB" id="A0A8S2GDR3"/>
<evidence type="ECO:0000256" key="1">
    <source>
        <dbReference type="SAM" id="MobiDB-lite"/>
    </source>
</evidence>
<proteinExistence type="predicted"/>
<dbReference type="EMBL" id="CAJNOK010076241">
    <property type="protein sequence ID" value="CAF1674422.1"/>
    <property type="molecule type" value="Genomic_DNA"/>
</dbReference>
<name>A0A8S2GDR3_9BILA</name>
<reference evidence="2" key="1">
    <citation type="submission" date="2021-02" db="EMBL/GenBank/DDBJ databases">
        <authorList>
            <person name="Nowell W R."/>
        </authorList>
    </citation>
    <scope>NUCLEOTIDE SEQUENCE</scope>
</reference>
<dbReference type="EMBL" id="CAJOBA010111367">
    <property type="protein sequence ID" value="CAF4554245.1"/>
    <property type="molecule type" value="Genomic_DNA"/>
</dbReference>
<comment type="caution">
    <text evidence="2">The sequence shown here is derived from an EMBL/GenBank/DDBJ whole genome shotgun (WGS) entry which is preliminary data.</text>
</comment>
<evidence type="ECO:0000313" key="4">
    <source>
        <dbReference type="Proteomes" id="UP000677228"/>
    </source>
</evidence>
<gene>
    <name evidence="2" type="ORF">OVA965_LOCUS45845</name>
    <name evidence="3" type="ORF">TMI583_LOCUS49742</name>
</gene>
<sequence length="53" mass="6106">TTSSSHKLRRNVKRSLRSAVRIRRNTTSNFRIKCEPQSLPENNHDVDENGNGK</sequence>
<evidence type="ECO:0000313" key="2">
    <source>
        <dbReference type="EMBL" id="CAF1674422.1"/>
    </source>
</evidence>
<dbReference type="Proteomes" id="UP000677228">
    <property type="component" value="Unassembled WGS sequence"/>
</dbReference>
<feature type="non-terminal residue" evidence="2">
    <location>
        <position position="1"/>
    </location>
</feature>
<protein>
    <submittedName>
        <fullName evidence="2">Uncharacterized protein</fullName>
    </submittedName>
</protein>
<accession>A0A8S2GDR3</accession>
<dbReference type="Proteomes" id="UP000682733">
    <property type="component" value="Unassembled WGS sequence"/>
</dbReference>
<organism evidence="2 4">
    <name type="scientific">Didymodactylos carnosus</name>
    <dbReference type="NCBI Taxonomy" id="1234261"/>
    <lineage>
        <taxon>Eukaryota</taxon>
        <taxon>Metazoa</taxon>
        <taxon>Spiralia</taxon>
        <taxon>Gnathifera</taxon>
        <taxon>Rotifera</taxon>
        <taxon>Eurotatoria</taxon>
        <taxon>Bdelloidea</taxon>
        <taxon>Philodinida</taxon>
        <taxon>Philodinidae</taxon>
        <taxon>Didymodactylos</taxon>
    </lineage>
</organism>
<feature type="region of interest" description="Disordered" evidence="1">
    <location>
        <begin position="33"/>
        <end position="53"/>
    </location>
</feature>